<protein>
    <recommendedName>
        <fullName evidence="1">SGNH hydrolase-type esterase domain-containing protein</fullName>
    </recommendedName>
</protein>
<dbReference type="PANTHER" id="PTHR30383">
    <property type="entry name" value="THIOESTERASE 1/PROTEASE 1/LYSOPHOSPHOLIPASE L1"/>
    <property type="match status" value="1"/>
</dbReference>
<dbReference type="InterPro" id="IPR013830">
    <property type="entry name" value="SGNH_hydro"/>
</dbReference>
<keyword evidence="3" id="KW-1185">Reference proteome</keyword>
<dbReference type="PANTHER" id="PTHR30383:SF5">
    <property type="entry name" value="SGNH HYDROLASE-TYPE ESTERASE DOMAIN-CONTAINING PROTEIN"/>
    <property type="match status" value="1"/>
</dbReference>
<evidence type="ECO:0000313" key="2">
    <source>
        <dbReference type="EMBL" id="MUH34983.1"/>
    </source>
</evidence>
<dbReference type="Gene3D" id="3.40.50.1110">
    <property type="entry name" value="SGNH hydrolase"/>
    <property type="match status" value="1"/>
</dbReference>
<dbReference type="AlphaFoldDB" id="A0A7X3D100"/>
<dbReference type="EMBL" id="RCNR01000005">
    <property type="protein sequence ID" value="MUH34983.1"/>
    <property type="molecule type" value="Genomic_DNA"/>
</dbReference>
<proteinExistence type="predicted"/>
<evidence type="ECO:0000313" key="3">
    <source>
        <dbReference type="Proteomes" id="UP000540519"/>
    </source>
</evidence>
<organism evidence="2 3">
    <name type="scientific">Zobellia amurskyensis</name>
    <dbReference type="NCBI Taxonomy" id="248905"/>
    <lineage>
        <taxon>Bacteria</taxon>
        <taxon>Pseudomonadati</taxon>
        <taxon>Bacteroidota</taxon>
        <taxon>Flavobacteriia</taxon>
        <taxon>Flavobacteriales</taxon>
        <taxon>Flavobacteriaceae</taxon>
        <taxon>Zobellia</taxon>
    </lineage>
</organism>
<dbReference type="InterPro" id="IPR051532">
    <property type="entry name" value="Ester_Hydrolysis_Enzymes"/>
</dbReference>
<dbReference type="InterPro" id="IPR036514">
    <property type="entry name" value="SGNH_hydro_sf"/>
</dbReference>
<accession>A0A7X3D100</accession>
<name>A0A7X3D100_9FLAO</name>
<feature type="domain" description="SGNH hydrolase-type esterase" evidence="1">
    <location>
        <begin position="44"/>
        <end position="239"/>
    </location>
</feature>
<reference evidence="2 3" key="1">
    <citation type="journal article" date="2019" name="Mar. Drugs">
        <title>Comparative Genomics and CAZyme Genome Repertoires of Marine Zobellia amurskyensis KMM 3526(T) and Zobellia laminariae KMM 3676(T).</title>
        <authorList>
            <person name="Chernysheva N."/>
            <person name="Bystritskaya E."/>
            <person name="Stenkova A."/>
            <person name="Golovkin I."/>
            <person name="Nedashkovskaya O."/>
            <person name="Isaeva M."/>
        </authorList>
    </citation>
    <scope>NUCLEOTIDE SEQUENCE [LARGE SCALE GENOMIC DNA]</scope>
    <source>
        <strain evidence="2 3">KMM 3526</strain>
    </source>
</reference>
<dbReference type="Proteomes" id="UP000540519">
    <property type="component" value="Unassembled WGS sequence"/>
</dbReference>
<comment type="caution">
    <text evidence="2">The sequence shown here is derived from an EMBL/GenBank/DDBJ whole genome shotgun (WGS) entry which is preliminary data.</text>
</comment>
<sequence>MNHCTMMKRRQFINRTALALAGSTLFGCFDGNKFTFKKNQIIGCFGDSITFAGGDGYVEMLQEKFNKEKPELNLKFINFGKNSETVTGLTEEDHPGPRPYLFERLDEILDENKIDVALFCYGMNDGIYGKPSEKLFTSFKIGVYSFLEKMRQRDIKTILLTPPPLAEGHSDNDNSTSYSYKHPYPKYDSEVLEKFTDIILDMHHPYANAEIDIRKPLFASQKDCYGKDPIHPNKNGHRLIADTIFGNLSF</sequence>
<evidence type="ECO:0000259" key="1">
    <source>
        <dbReference type="Pfam" id="PF13472"/>
    </source>
</evidence>
<gene>
    <name evidence="2" type="ORF">D9O36_03950</name>
</gene>
<dbReference type="OrthoDB" id="9774205at2"/>
<dbReference type="Pfam" id="PF13472">
    <property type="entry name" value="Lipase_GDSL_2"/>
    <property type="match status" value="1"/>
</dbReference>
<dbReference type="GO" id="GO:0004622">
    <property type="term" value="F:phosphatidylcholine lysophospholipase activity"/>
    <property type="evidence" value="ECO:0007669"/>
    <property type="project" value="TreeGrafter"/>
</dbReference>
<dbReference type="SUPFAM" id="SSF52266">
    <property type="entry name" value="SGNH hydrolase"/>
    <property type="match status" value="1"/>
</dbReference>